<sequence length="331" mass="37637">MILNGTEKSALLLIAIGSDQAGEILKHLTPFEVQELINAMVNIKRVSTKKLNEILLECYDIAIKNNALNCNNSDEYLINMLSKALGEKKGNSLVKEALEIRNAKICIKALNYMKAEQVAFLLDNEHPQIVTTILVYLNKNQSAQILSFLSNKKRAEIILRIIDFRGIEESCLVELTKVVNNLLLNKKLILSEKGGIKVAAEILNSMKMKHEKETIKNISIVNKELAGRIVEEMFSFENLVEIDDKYIKLLIENIEEEKLYIALQKTNSAIRKKFFKNMSDVESNKLSLNLEKESYISDASIKNEQKLILIMIKSIIENGKVSLKNLREHYA</sequence>
<keyword evidence="14" id="KW-0282">Flagellum</keyword>
<comment type="similarity">
    <text evidence="3">Belongs to the FliG family.</text>
</comment>
<keyword evidence="6" id="KW-0145">Chemotaxis</keyword>
<name>A0A4D6XYN8_9GAMM</name>
<evidence type="ECO:0000256" key="4">
    <source>
        <dbReference type="ARBA" id="ARBA00021870"/>
    </source>
</evidence>
<dbReference type="Gene3D" id="1.10.220.30">
    <property type="match status" value="3"/>
</dbReference>
<evidence type="ECO:0000313" key="15">
    <source>
        <dbReference type="Proteomes" id="UP000298716"/>
    </source>
</evidence>
<evidence type="ECO:0000313" key="14">
    <source>
        <dbReference type="EMBL" id="QCI22536.1"/>
    </source>
</evidence>
<keyword evidence="8" id="KW-0472">Membrane</keyword>
<dbReference type="InterPro" id="IPR028263">
    <property type="entry name" value="FliG_N"/>
</dbReference>
<dbReference type="GO" id="GO:0006935">
    <property type="term" value="P:chemotaxis"/>
    <property type="evidence" value="ECO:0007669"/>
    <property type="project" value="UniProtKB-KW"/>
</dbReference>
<evidence type="ECO:0000256" key="10">
    <source>
        <dbReference type="ARBA" id="ARBA00025598"/>
    </source>
</evidence>
<proteinExistence type="inferred from homology"/>
<dbReference type="GO" id="GO:0009425">
    <property type="term" value="C:bacterial-type flagellum basal body"/>
    <property type="evidence" value="ECO:0007669"/>
    <property type="project" value="UniProtKB-SubCell"/>
</dbReference>
<gene>
    <name evidence="14" type="primary">fliG</name>
    <name evidence="14" type="ORF">D9V72_00370</name>
</gene>
<keyword evidence="5" id="KW-1003">Cell membrane</keyword>
<dbReference type="PANTHER" id="PTHR30534">
    <property type="entry name" value="FLAGELLAR MOTOR SWITCH PROTEIN FLIG"/>
    <property type="match status" value="1"/>
</dbReference>
<comment type="subcellular location">
    <subcellularLocation>
        <location evidence="1">Bacterial flagellum basal body</location>
    </subcellularLocation>
    <subcellularLocation>
        <location evidence="2">Cell inner membrane</location>
        <topology evidence="2">Peripheral membrane protein</topology>
        <orientation evidence="2">Cytoplasmic side</orientation>
    </subcellularLocation>
</comment>
<keyword evidence="14" id="KW-0966">Cell projection</keyword>
<reference evidence="14 15" key="2">
    <citation type="submission" date="2019-05" db="EMBL/GenBank/DDBJ databases">
        <title>Genome evolution of the obligate endosymbiont Buchnera aphidicola.</title>
        <authorList>
            <person name="Moran N.A."/>
        </authorList>
    </citation>
    <scope>NUCLEOTIDE SEQUENCE [LARGE SCALE GENOMIC DNA]</scope>
    <source>
        <strain evidence="14 15">Mga</strain>
    </source>
</reference>
<evidence type="ECO:0000259" key="11">
    <source>
        <dbReference type="Pfam" id="PF01706"/>
    </source>
</evidence>
<dbReference type="Pfam" id="PF14842">
    <property type="entry name" value="FliG_N"/>
    <property type="match status" value="1"/>
</dbReference>
<keyword evidence="7" id="KW-0283">Flagellar rotation</keyword>
<dbReference type="InterPro" id="IPR011002">
    <property type="entry name" value="FliG_a-hlx"/>
</dbReference>
<evidence type="ECO:0000256" key="6">
    <source>
        <dbReference type="ARBA" id="ARBA00022500"/>
    </source>
</evidence>
<dbReference type="SUPFAM" id="SSF48029">
    <property type="entry name" value="FliG"/>
    <property type="match status" value="2"/>
</dbReference>
<evidence type="ECO:0000256" key="8">
    <source>
        <dbReference type="ARBA" id="ARBA00023136"/>
    </source>
</evidence>
<dbReference type="GO" id="GO:0071973">
    <property type="term" value="P:bacterial-type flagellum-dependent cell motility"/>
    <property type="evidence" value="ECO:0007669"/>
    <property type="project" value="InterPro"/>
</dbReference>
<dbReference type="EMBL" id="CP034867">
    <property type="protein sequence ID" value="QCI22536.1"/>
    <property type="molecule type" value="Genomic_DNA"/>
</dbReference>
<dbReference type="InterPro" id="IPR032779">
    <property type="entry name" value="FliG_M"/>
</dbReference>
<evidence type="ECO:0000259" key="13">
    <source>
        <dbReference type="Pfam" id="PF14842"/>
    </source>
</evidence>
<dbReference type="InterPro" id="IPR023087">
    <property type="entry name" value="Flg_Motor_Flig_C"/>
</dbReference>
<feature type="domain" description="Flagellar motor switch protein FliG middle" evidence="12">
    <location>
        <begin position="116"/>
        <end position="183"/>
    </location>
</feature>
<feature type="domain" description="Flagellar motor switch protein FliG N-terminal" evidence="13">
    <location>
        <begin position="3"/>
        <end position="99"/>
    </location>
</feature>
<dbReference type="AlphaFoldDB" id="A0A4D6XYN8"/>
<accession>A0A4D6XYN8</accession>
<evidence type="ECO:0000256" key="2">
    <source>
        <dbReference type="ARBA" id="ARBA00004515"/>
    </source>
</evidence>
<protein>
    <recommendedName>
        <fullName evidence="4">Flagellar motor switch protein FliG</fullName>
    </recommendedName>
</protein>
<evidence type="ECO:0000259" key="12">
    <source>
        <dbReference type="Pfam" id="PF14841"/>
    </source>
</evidence>
<dbReference type="PRINTS" id="PR00954">
    <property type="entry name" value="FLGMOTORFLIG"/>
</dbReference>
<dbReference type="GO" id="GO:0005886">
    <property type="term" value="C:plasma membrane"/>
    <property type="evidence" value="ECO:0007669"/>
    <property type="project" value="UniProtKB-SubCell"/>
</dbReference>
<evidence type="ECO:0000256" key="9">
    <source>
        <dbReference type="ARBA" id="ARBA00023143"/>
    </source>
</evidence>
<evidence type="ECO:0000256" key="1">
    <source>
        <dbReference type="ARBA" id="ARBA00004117"/>
    </source>
</evidence>
<dbReference type="GO" id="GO:0003774">
    <property type="term" value="F:cytoskeletal motor activity"/>
    <property type="evidence" value="ECO:0007669"/>
    <property type="project" value="InterPro"/>
</dbReference>
<reference evidence="14 15" key="1">
    <citation type="submission" date="2018-12" db="EMBL/GenBank/DDBJ databases">
        <authorList>
            <person name="Chong R.A."/>
        </authorList>
    </citation>
    <scope>NUCLEOTIDE SEQUENCE [LARGE SCALE GENOMIC DNA]</scope>
    <source>
        <strain evidence="14 15">Mga</strain>
    </source>
</reference>
<dbReference type="Proteomes" id="UP000298716">
    <property type="component" value="Chromosome"/>
</dbReference>
<evidence type="ECO:0000256" key="7">
    <source>
        <dbReference type="ARBA" id="ARBA00022779"/>
    </source>
</evidence>
<dbReference type="OrthoDB" id="9780302at2"/>
<dbReference type="InterPro" id="IPR000090">
    <property type="entry name" value="Flg_Motor_Flig"/>
</dbReference>
<dbReference type="PANTHER" id="PTHR30534:SF0">
    <property type="entry name" value="FLAGELLAR MOTOR SWITCH PROTEIN FLIG"/>
    <property type="match status" value="1"/>
</dbReference>
<comment type="function">
    <text evidence="10">FliG is one of three proteins (FliG, FliN, FliM) that forms the rotor-mounted switch complex (C ring), located at the base of the basal body. This complex interacts with the CheY and CheZ chemotaxis proteins, in addition to contacting components of the motor that determine the direction of flagellar rotation.</text>
</comment>
<feature type="domain" description="Flagellar motor switch protein FliG C-terminal" evidence="11">
    <location>
        <begin position="217"/>
        <end position="323"/>
    </location>
</feature>
<evidence type="ECO:0000256" key="3">
    <source>
        <dbReference type="ARBA" id="ARBA00010299"/>
    </source>
</evidence>
<organism evidence="14 15">
    <name type="scientific">Buchnera aphidicola</name>
    <name type="common">Macrosiphum gaurae</name>
    <dbReference type="NCBI Taxonomy" id="2315801"/>
    <lineage>
        <taxon>Bacteria</taxon>
        <taxon>Pseudomonadati</taxon>
        <taxon>Pseudomonadota</taxon>
        <taxon>Gammaproteobacteria</taxon>
        <taxon>Enterobacterales</taxon>
        <taxon>Erwiniaceae</taxon>
        <taxon>Buchnera</taxon>
    </lineage>
</organism>
<dbReference type="Pfam" id="PF01706">
    <property type="entry name" value="FliG_C"/>
    <property type="match status" value="1"/>
</dbReference>
<dbReference type="RefSeq" id="WP_158354468.1">
    <property type="nucleotide sequence ID" value="NZ_CP034867.1"/>
</dbReference>
<dbReference type="Pfam" id="PF14841">
    <property type="entry name" value="FliG_M"/>
    <property type="match status" value="1"/>
</dbReference>
<keyword evidence="9" id="KW-0975">Bacterial flagellum</keyword>
<evidence type="ECO:0000256" key="5">
    <source>
        <dbReference type="ARBA" id="ARBA00022475"/>
    </source>
</evidence>
<dbReference type="NCBIfam" id="TIGR00207">
    <property type="entry name" value="fliG"/>
    <property type="match status" value="1"/>
</dbReference>
<keyword evidence="14" id="KW-0969">Cilium</keyword>